<organism evidence="2 3">
    <name type="scientific">Devosia albogilva</name>
    <dbReference type="NCBI Taxonomy" id="429726"/>
    <lineage>
        <taxon>Bacteria</taxon>
        <taxon>Pseudomonadati</taxon>
        <taxon>Pseudomonadota</taxon>
        <taxon>Alphaproteobacteria</taxon>
        <taxon>Hyphomicrobiales</taxon>
        <taxon>Devosiaceae</taxon>
        <taxon>Devosia</taxon>
    </lineage>
</organism>
<protein>
    <recommendedName>
        <fullName evidence="4">DUF1794 domain-containing protein</fullName>
    </recommendedName>
</protein>
<reference evidence="3" key="1">
    <citation type="journal article" date="2019" name="Int. J. Syst. Evol. Microbiol.">
        <title>The Global Catalogue of Microorganisms (GCM) 10K type strain sequencing project: providing services to taxonomists for standard genome sequencing and annotation.</title>
        <authorList>
            <consortium name="The Broad Institute Genomics Platform"/>
            <consortium name="The Broad Institute Genome Sequencing Center for Infectious Disease"/>
            <person name="Wu L."/>
            <person name="Ma J."/>
        </authorList>
    </citation>
    <scope>NUCLEOTIDE SEQUENCE [LARGE SCALE GENOMIC DNA]</scope>
    <source>
        <strain evidence="3">CCM 7427</strain>
    </source>
</reference>
<accession>A0ABW5QN04</accession>
<evidence type="ECO:0000256" key="1">
    <source>
        <dbReference type="SAM" id="SignalP"/>
    </source>
</evidence>
<gene>
    <name evidence="2" type="ORF">ACFSX5_15125</name>
</gene>
<name>A0ABW5QN04_9HYPH</name>
<keyword evidence="3" id="KW-1185">Reference proteome</keyword>
<feature type="signal peptide" evidence="1">
    <location>
        <begin position="1"/>
        <end position="23"/>
    </location>
</feature>
<evidence type="ECO:0000313" key="2">
    <source>
        <dbReference type="EMBL" id="MFD2649120.1"/>
    </source>
</evidence>
<evidence type="ECO:0008006" key="4">
    <source>
        <dbReference type="Google" id="ProtNLM"/>
    </source>
</evidence>
<dbReference type="RefSeq" id="WP_386834546.1">
    <property type="nucleotide sequence ID" value="NZ_JBHUNP010000001.1"/>
</dbReference>
<feature type="chain" id="PRO_5046205010" description="DUF1794 domain-containing protein" evidence="1">
    <location>
        <begin position="24"/>
        <end position="169"/>
    </location>
</feature>
<comment type="caution">
    <text evidence="2">The sequence shown here is derived from an EMBL/GenBank/DDBJ whole genome shotgun (WGS) entry which is preliminary data.</text>
</comment>
<sequence length="169" mass="18341">MSRTASWAGIILMTAAMALPVQANETDRLYDFAGNWSGSGQLVGGDKPEEFRCRLMVDRGSMSKINYSGRCSLVNMNLSVAGTIAYNAAAGQYEAVMSSNAGFTGDAVGRVRGDRIVFDLQERQADKRGNDVQIGAMIELIGQSITVHFQVEFNDSGELMTAEVPFSRR</sequence>
<dbReference type="Proteomes" id="UP001597521">
    <property type="component" value="Unassembled WGS sequence"/>
</dbReference>
<keyword evidence="1" id="KW-0732">Signal</keyword>
<proteinExistence type="predicted"/>
<dbReference type="EMBL" id="JBHUNP010000001">
    <property type="protein sequence ID" value="MFD2649120.1"/>
    <property type="molecule type" value="Genomic_DNA"/>
</dbReference>
<evidence type="ECO:0000313" key="3">
    <source>
        <dbReference type="Proteomes" id="UP001597521"/>
    </source>
</evidence>